<dbReference type="PROSITE" id="PS51192">
    <property type="entry name" value="HELICASE_ATP_BIND_1"/>
    <property type="match status" value="1"/>
</dbReference>
<dbReference type="PANTHER" id="PTHR47396:SF1">
    <property type="entry name" value="ATP-DEPENDENT HELICASE IRC3-RELATED"/>
    <property type="match status" value="1"/>
</dbReference>
<dbReference type="Gene3D" id="3.40.50.300">
    <property type="entry name" value="P-loop containing nucleotide triphosphate hydrolases"/>
    <property type="match status" value="2"/>
</dbReference>
<dbReference type="InterPro" id="IPR006935">
    <property type="entry name" value="Helicase/UvrB_N"/>
</dbReference>
<organism evidence="3 4">
    <name type="scientific">Rheinheimera tilapiae</name>
    <dbReference type="NCBI Taxonomy" id="875043"/>
    <lineage>
        <taxon>Bacteria</taxon>
        <taxon>Pseudomonadati</taxon>
        <taxon>Pseudomonadota</taxon>
        <taxon>Gammaproteobacteria</taxon>
        <taxon>Chromatiales</taxon>
        <taxon>Chromatiaceae</taxon>
        <taxon>Rheinheimera</taxon>
    </lineage>
</organism>
<dbReference type="InterPro" id="IPR001650">
    <property type="entry name" value="Helicase_C-like"/>
</dbReference>
<dbReference type="Pfam" id="PF04851">
    <property type="entry name" value="ResIII"/>
    <property type="match status" value="1"/>
</dbReference>
<evidence type="ECO:0000259" key="2">
    <source>
        <dbReference type="PROSITE" id="PS51194"/>
    </source>
</evidence>
<dbReference type="InterPro" id="IPR014001">
    <property type="entry name" value="Helicase_ATP-bd"/>
</dbReference>
<dbReference type="SUPFAM" id="SSF57829">
    <property type="entry name" value="Zn-binding ribosomal proteins"/>
    <property type="match status" value="1"/>
</dbReference>
<dbReference type="Proteomes" id="UP001589813">
    <property type="component" value="Unassembled WGS sequence"/>
</dbReference>
<dbReference type="EMBL" id="JBHLXP010000005">
    <property type="protein sequence ID" value="MFC0049927.1"/>
    <property type="molecule type" value="Genomic_DNA"/>
</dbReference>
<keyword evidence="3" id="KW-0547">Nucleotide-binding</keyword>
<keyword evidence="3" id="KW-0347">Helicase</keyword>
<evidence type="ECO:0000259" key="1">
    <source>
        <dbReference type="PROSITE" id="PS51192"/>
    </source>
</evidence>
<dbReference type="InterPro" id="IPR027417">
    <property type="entry name" value="P-loop_NTPase"/>
</dbReference>
<comment type="caution">
    <text evidence="3">The sequence shown here is derived from an EMBL/GenBank/DDBJ whole genome shotgun (WGS) entry which is preliminary data.</text>
</comment>
<accession>A0ABV6BIP2</accession>
<keyword evidence="3" id="KW-0378">Hydrolase</keyword>
<evidence type="ECO:0000313" key="4">
    <source>
        <dbReference type="Proteomes" id="UP001589813"/>
    </source>
</evidence>
<feature type="domain" description="Helicase C-terminal" evidence="2">
    <location>
        <begin position="253"/>
        <end position="388"/>
    </location>
</feature>
<dbReference type="RefSeq" id="WP_377246726.1">
    <property type="nucleotide sequence ID" value="NZ_JBHLXP010000005.1"/>
</dbReference>
<dbReference type="SUPFAM" id="SSF52540">
    <property type="entry name" value="P-loop containing nucleoside triphosphate hydrolases"/>
    <property type="match status" value="1"/>
</dbReference>
<keyword evidence="3" id="KW-0067">ATP-binding</keyword>
<dbReference type="GO" id="GO:0004386">
    <property type="term" value="F:helicase activity"/>
    <property type="evidence" value="ECO:0007669"/>
    <property type="project" value="UniProtKB-KW"/>
</dbReference>
<sequence>MSLPAATAQSRFALRDYQQQAVTAVIQYFRRLSDPAVLVLPTGAGKSLVIAELARLARGRVLVLTHVKELVSQNQQKYQSYGLDGGIYAAGLGLKQTSQQVIFASVQSVARNLADFSAQFSLLIIDECHRVPLAEDSSYRSVISHLQQQNPGLKVLGLTATPYRLGQGFIYQFHYQGAVRGDSDCFFRWCIFELSIRLLLQRQYLTPPNRLDCAVLSYDFSGLKPASNGHFREAELNQVINHYKRVTPQIIQQVQQYAATRKGVMIFAATSQHAREILALLPPAESALILSATPSSERAALLEQFKQQQLKYLVNVAVLTTGFDAPHVDLIAILRPTESLSLYQQIVGRGLRLSPGKTDCLVLDYAGNLYDLFSNDPGPPPPDKTSVQVTVPCPLCQYPNQFWGKQNPDGLVLEHYGRQCQGMRLDTSQQPVPCGFRFKARFCPECGTEHDIAARLCRSCGFVLVDPDKKLQDALKLKDALLLYPTQLEAQTETDSNGKARLRLRYVDAEGQQLQEFFSLHSRSQIQRLCKVVLPPFIVDRHVPFQANTVLQLEAQLHRLIAPAVVIAQKDGRFWKIRDKLFEINKSA</sequence>
<dbReference type="InterPro" id="IPR050742">
    <property type="entry name" value="Helicase_Restrict-Modif_Enz"/>
</dbReference>
<proteinExistence type="predicted"/>
<dbReference type="PROSITE" id="PS51194">
    <property type="entry name" value="HELICASE_CTER"/>
    <property type="match status" value="1"/>
</dbReference>
<name>A0ABV6BIP2_9GAMM</name>
<dbReference type="SMART" id="SM00487">
    <property type="entry name" value="DEXDc"/>
    <property type="match status" value="1"/>
</dbReference>
<dbReference type="SMART" id="SM00490">
    <property type="entry name" value="HELICc"/>
    <property type="match status" value="1"/>
</dbReference>
<dbReference type="InterPro" id="IPR011332">
    <property type="entry name" value="Ribosomal_zn-bd"/>
</dbReference>
<reference evidence="3 4" key="1">
    <citation type="submission" date="2024-09" db="EMBL/GenBank/DDBJ databases">
        <authorList>
            <person name="Sun Q."/>
            <person name="Mori K."/>
        </authorList>
    </citation>
    <scope>NUCLEOTIDE SEQUENCE [LARGE SCALE GENOMIC DNA]</scope>
    <source>
        <strain evidence="3 4">KCTC 23315</strain>
    </source>
</reference>
<dbReference type="Pfam" id="PF00271">
    <property type="entry name" value="Helicase_C"/>
    <property type="match status" value="1"/>
</dbReference>
<protein>
    <submittedName>
        <fullName evidence="3">DEAD/DEAH box helicase family protein</fullName>
    </submittedName>
</protein>
<dbReference type="PANTHER" id="PTHR47396">
    <property type="entry name" value="TYPE I RESTRICTION ENZYME ECOKI R PROTEIN"/>
    <property type="match status" value="1"/>
</dbReference>
<feature type="domain" description="Helicase ATP-binding" evidence="1">
    <location>
        <begin position="27"/>
        <end position="180"/>
    </location>
</feature>
<gene>
    <name evidence="3" type="ORF">ACFFJP_16620</name>
</gene>
<evidence type="ECO:0000313" key="3">
    <source>
        <dbReference type="EMBL" id="MFC0049927.1"/>
    </source>
</evidence>
<keyword evidence="4" id="KW-1185">Reference proteome</keyword>